<dbReference type="AlphaFoldDB" id="Z4WV77"/>
<evidence type="ECO:0000313" key="2">
    <source>
        <dbReference type="Proteomes" id="UP000023482"/>
    </source>
</evidence>
<proteinExistence type="predicted"/>
<protein>
    <submittedName>
        <fullName evidence="1">Uncharacterized protein</fullName>
    </submittedName>
</protein>
<comment type="caution">
    <text evidence="1">The sequence shown here is derived from an EMBL/GenBank/DDBJ whole genome shotgun (WGS) entry which is preliminary data.</text>
</comment>
<accession>Z4WV77</accession>
<dbReference type="RefSeq" id="WP_044167955.1">
    <property type="nucleotide sequence ID" value="NZ_JDFF01000008.1"/>
</dbReference>
<evidence type="ECO:0000313" key="1">
    <source>
        <dbReference type="EMBL" id="EWC93198.1"/>
    </source>
</evidence>
<dbReference type="EMBL" id="JDFF01000008">
    <property type="protein sequence ID" value="EWC93198.1"/>
    <property type="molecule type" value="Genomic_DNA"/>
</dbReference>
<sequence>MFNIHQDPGVEGAREAALELLTRYEEGFLILLCQTKDEDGTLTMEGELRGRMSDIFQACIETLKSNTVGLRMMLEESIEILKRIQSEQEDNNEQENEE</sequence>
<dbReference type="Proteomes" id="UP000023482">
    <property type="component" value="Unassembled WGS sequence"/>
</dbReference>
<name>Z4WV77_9PORP</name>
<organism evidence="1 2">
    <name type="scientific">Porphyromonas catoniae ATCC 51270</name>
    <dbReference type="NCBI Taxonomy" id="887901"/>
    <lineage>
        <taxon>Bacteria</taxon>
        <taxon>Pseudomonadati</taxon>
        <taxon>Bacteroidota</taxon>
        <taxon>Bacteroidia</taxon>
        <taxon>Bacteroidales</taxon>
        <taxon>Porphyromonadaceae</taxon>
        <taxon>Porphyromonas</taxon>
    </lineage>
</organism>
<reference evidence="1 2" key="1">
    <citation type="submission" date="2014-01" db="EMBL/GenBank/DDBJ databases">
        <authorList>
            <person name="Durkin A.S."/>
            <person name="McCorrison J."/>
            <person name="Torralba M."/>
            <person name="Gillis M."/>
            <person name="Haft D.H."/>
            <person name="Methe B."/>
            <person name="Sutton G."/>
            <person name="Nelson K.E."/>
        </authorList>
    </citation>
    <scope>NUCLEOTIDE SEQUENCE [LARGE SCALE GENOMIC DNA]</scope>
    <source>
        <strain evidence="1 2">ATCC 51270</strain>
    </source>
</reference>
<keyword evidence="2" id="KW-1185">Reference proteome</keyword>
<dbReference type="PATRIC" id="fig|887901.3.peg.262"/>
<gene>
    <name evidence="1" type="ORF">HMPREF0636_1104</name>
</gene>